<dbReference type="SUPFAM" id="SSF48208">
    <property type="entry name" value="Six-hairpin glycosidases"/>
    <property type="match status" value="1"/>
</dbReference>
<feature type="transmembrane region" description="Helical" evidence="2">
    <location>
        <begin position="35"/>
        <end position="58"/>
    </location>
</feature>
<dbReference type="InterPro" id="IPR012341">
    <property type="entry name" value="6hp_glycosidase-like_sf"/>
</dbReference>
<evidence type="ECO:0000256" key="2">
    <source>
        <dbReference type="SAM" id="Phobius"/>
    </source>
</evidence>
<evidence type="ECO:0000313" key="3">
    <source>
        <dbReference type="EMBL" id="NYI07057.1"/>
    </source>
</evidence>
<sequence>MTVIPAASSGSPTPQRRRVRGERSGRRPPVWRRRWVAALALLTVLAIAVWQVVVHLVLPPAPPPLYNAGVTVTADGRPLMVPAGADAAFVPGTSLLADPAAAGLPDAAAPTPEAVAESRAWLAAGRIPGDDEQERETATRALLDLRVLTLDNGAFVASWNDRWRYVWPRDASFAVAAYAVTGHHAEARAILSHLAAIHPADGRWQARYLPDGTGGVPDDRRPQLDGSGWTPWAVWFWYTTEPDRELAARTLDELWPMVAASAEAAAASLDLRGLPPASSDYWEREEDEVTLGTVAPLLLGLRSAAALAADGGRAPEQAAAWGDAARRLDEATTATFGAAGYPRTVPDGGTDTAVTLLAPPFAPGSVAVAAAVADAERAQALSNGGMYPGEEWPLDNGMAWTPEVALFALNAAATGDDARADRHLRWLMEHRTALGSLPENVNPDGSPSSTSPLGWTAATVLLALTAQQQELPTPPLPPAG</sequence>
<dbReference type="AlphaFoldDB" id="A0A852ZZ05"/>
<dbReference type="PANTHER" id="PTHR31616">
    <property type="entry name" value="TREHALASE"/>
    <property type="match status" value="1"/>
</dbReference>
<keyword evidence="2" id="KW-0812">Transmembrane</keyword>
<dbReference type="GO" id="GO:0004553">
    <property type="term" value="F:hydrolase activity, hydrolyzing O-glycosyl compounds"/>
    <property type="evidence" value="ECO:0007669"/>
    <property type="project" value="TreeGrafter"/>
</dbReference>
<evidence type="ECO:0000256" key="1">
    <source>
        <dbReference type="SAM" id="MobiDB-lite"/>
    </source>
</evidence>
<evidence type="ECO:0008006" key="5">
    <source>
        <dbReference type="Google" id="ProtNLM"/>
    </source>
</evidence>
<dbReference type="InterPro" id="IPR008928">
    <property type="entry name" value="6-hairpin_glycosidase_sf"/>
</dbReference>
<keyword evidence="4" id="KW-1185">Reference proteome</keyword>
<organism evidence="3 4">
    <name type="scientific">Allostreptomyces psammosilenae</name>
    <dbReference type="NCBI Taxonomy" id="1892865"/>
    <lineage>
        <taxon>Bacteria</taxon>
        <taxon>Bacillati</taxon>
        <taxon>Actinomycetota</taxon>
        <taxon>Actinomycetes</taxon>
        <taxon>Kitasatosporales</taxon>
        <taxon>Streptomycetaceae</taxon>
        <taxon>Allostreptomyces</taxon>
    </lineage>
</organism>
<dbReference type="GO" id="GO:0005975">
    <property type="term" value="P:carbohydrate metabolic process"/>
    <property type="evidence" value="ECO:0007669"/>
    <property type="project" value="InterPro"/>
</dbReference>
<evidence type="ECO:0000313" key="4">
    <source>
        <dbReference type="Proteomes" id="UP000567795"/>
    </source>
</evidence>
<keyword evidence="2" id="KW-1133">Transmembrane helix</keyword>
<feature type="region of interest" description="Disordered" evidence="1">
    <location>
        <begin position="1"/>
        <end position="26"/>
    </location>
</feature>
<dbReference type="PANTHER" id="PTHR31616:SF0">
    <property type="entry name" value="GLUCAN 1,4-ALPHA-GLUCOSIDASE"/>
    <property type="match status" value="1"/>
</dbReference>
<dbReference type="EMBL" id="JACBZD010000001">
    <property type="protein sequence ID" value="NYI07057.1"/>
    <property type="molecule type" value="Genomic_DNA"/>
</dbReference>
<dbReference type="RefSeq" id="WP_179815537.1">
    <property type="nucleotide sequence ID" value="NZ_JACBZD010000001.1"/>
</dbReference>
<comment type="caution">
    <text evidence="3">The sequence shown here is derived from an EMBL/GenBank/DDBJ whole genome shotgun (WGS) entry which is preliminary data.</text>
</comment>
<name>A0A852ZZ05_9ACTN</name>
<gene>
    <name evidence="3" type="ORF">FHU37_004000</name>
</gene>
<accession>A0A852ZZ05</accession>
<dbReference type="Gene3D" id="1.50.10.10">
    <property type="match status" value="1"/>
</dbReference>
<dbReference type="Proteomes" id="UP000567795">
    <property type="component" value="Unassembled WGS sequence"/>
</dbReference>
<protein>
    <recommendedName>
        <fullName evidence="5">Glycoside hydrolase family 15</fullName>
    </recommendedName>
</protein>
<reference evidence="3 4" key="1">
    <citation type="submission" date="2020-07" db="EMBL/GenBank/DDBJ databases">
        <title>Sequencing the genomes of 1000 actinobacteria strains.</title>
        <authorList>
            <person name="Klenk H.-P."/>
        </authorList>
    </citation>
    <scope>NUCLEOTIDE SEQUENCE [LARGE SCALE GENOMIC DNA]</scope>
    <source>
        <strain evidence="3 4">DSM 42178</strain>
    </source>
</reference>
<proteinExistence type="predicted"/>
<keyword evidence="2" id="KW-0472">Membrane</keyword>